<dbReference type="SUPFAM" id="SSF52980">
    <property type="entry name" value="Restriction endonuclease-like"/>
    <property type="match status" value="1"/>
</dbReference>
<protein>
    <recommendedName>
        <fullName evidence="1">Putative restriction endonuclease domain-containing protein</fullName>
    </recommendedName>
</protein>
<comment type="caution">
    <text evidence="2">The sequence shown here is derived from an EMBL/GenBank/DDBJ whole genome shotgun (WGS) entry which is preliminary data.</text>
</comment>
<reference evidence="2 3" key="1">
    <citation type="submission" date="2018-01" db="EMBL/GenBank/DDBJ databases">
        <title>A novel member of the phylum Bacteroidetes isolated from glacier ice.</title>
        <authorList>
            <person name="Liu Q."/>
            <person name="Xin Y.-H."/>
        </authorList>
    </citation>
    <scope>NUCLEOTIDE SEQUENCE [LARGE SCALE GENOMIC DNA]</scope>
    <source>
        <strain evidence="2 3">RB1R16</strain>
    </source>
</reference>
<proteinExistence type="predicted"/>
<dbReference type="Gene3D" id="3.90.1570.10">
    <property type="entry name" value="tt1808, chain A"/>
    <property type="match status" value="1"/>
</dbReference>
<dbReference type="Proteomes" id="UP000239872">
    <property type="component" value="Unassembled WGS sequence"/>
</dbReference>
<dbReference type="EMBL" id="PPSL01000003">
    <property type="protein sequence ID" value="PQJ10352.1"/>
    <property type="molecule type" value="Genomic_DNA"/>
</dbReference>
<evidence type="ECO:0000259" key="1">
    <source>
        <dbReference type="Pfam" id="PF05685"/>
    </source>
</evidence>
<feature type="domain" description="Putative restriction endonuclease" evidence="1">
    <location>
        <begin position="16"/>
        <end position="171"/>
    </location>
</feature>
<sequence length="194" mass="21915">MHLADLDLNQSYTYADYYSWDFPQRVELIYGKAFIKDPVTYTVHQRMSMNLAMPIYAYLKGSKSAIYTAPFDVRLPHGPSRADIDIIHVVQPDLCVICDPNNLDERGGIGVPDIIVEILIPLNNVVELNDKFDLYEEAGVKEYWIVSPQDNTFLVNTLVNGKYVTGRPLVSGILTSSILPEFLLDLSKLFADNI</sequence>
<keyword evidence="3" id="KW-1185">Reference proteome</keyword>
<dbReference type="OrthoDB" id="9808428at2"/>
<dbReference type="Pfam" id="PF05685">
    <property type="entry name" value="Uma2"/>
    <property type="match status" value="1"/>
</dbReference>
<name>A0A2S7STU9_9BACT</name>
<dbReference type="CDD" id="cd06260">
    <property type="entry name" value="DUF820-like"/>
    <property type="match status" value="1"/>
</dbReference>
<evidence type="ECO:0000313" key="2">
    <source>
        <dbReference type="EMBL" id="PQJ10352.1"/>
    </source>
</evidence>
<evidence type="ECO:0000313" key="3">
    <source>
        <dbReference type="Proteomes" id="UP000239872"/>
    </source>
</evidence>
<dbReference type="PANTHER" id="PTHR34107">
    <property type="entry name" value="SLL0198 PROTEIN-RELATED"/>
    <property type="match status" value="1"/>
</dbReference>
<dbReference type="InterPro" id="IPR012296">
    <property type="entry name" value="Nuclease_put_TT1808"/>
</dbReference>
<organism evidence="2 3">
    <name type="scientific">Flavipsychrobacter stenotrophus</name>
    <dbReference type="NCBI Taxonomy" id="2077091"/>
    <lineage>
        <taxon>Bacteria</taxon>
        <taxon>Pseudomonadati</taxon>
        <taxon>Bacteroidota</taxon>
        <taxon>Chitinophagia</taxon>
        <taxon>Chitinophagales</taxon>
        <taxon>Chitinophagaceae</taxon>
        <taxon>Flavipsychrobacter</taxon>
    </lineage>
</organism>
<dbReference type="RefSeq" id="WP_105039080.1">
    <property type="nucleotide sequence ID" value="NZ_PPSL01000003.1"/>
</dbReference>
<gene>
    <name evidence="2" type="ORF">CJD36_010265</name>
</gene>
<dbReference type="PANTHER" id="PTHR34107:SF4">
    <property type="entry name" value="SLL1222 PROTEIN"/>
    <property type="match status" value="1"/>
</dbReference>
<dbReference type="InterPro" id="IPR008538">
    <property type="entry name" value="Uma2"/>
</dbReference>
<accession>A0A2S7STU9</accession>
<dbReference type="AlphaFoldDB" id="A0A2S7STU9"/>
<dbReference type="InterPro" id="IPR011335">
    <property type="entry name" value="Restrct_endonuc-II-like"/>
</dbReference>